<dbReference type="Proteomes" id="UP000297447">
    <property type="component" value="Unassembled WGS sequence"/>
</dbReference>
<dbReference type="SFLD" id="SFLDG01129">
    <property type="entry name" value="C1.5:_HAD__Beta-PGM__Phosphata"/>
    <property type="match status" value="1"/>
</dbReference>
<dbReference type="InterPro" id="IPR006439">
    <property type="entry name" value="HAD-SF_hydro_IA"/>
</dbReference>
<dbReference type="GO" id="GO:0044281">
    <property type="term" value="P:small molecule metabolic process"/>
    <property type="evidence" value="ECO:0007669"/>
    <property type="project" value="UniProtKB-ARBA"/>
</dbReference>
<keyword evidence="2 4" id="KW-0378">Hydrolase</keyword>
<dbReference type="InterPro" id="IPR051400">
    <property type="entry name" value="HAD-like_hydrolase"/>
</dbReference>
<comment type="cofactor">
    <cofactor evidence="1">
        <name>Mg(2+)</name>
        <dbReference type="ChEBI" id="CHEBI:18420"/>
    </cofactor>
</comment>
<dbReference type="Pfam" id="PF00702">
    <property type="entry name" value="Hydrolase"/>
    <property type="match status" value="1"/>
</dbReference>
<dbReference type="InterPro" id="IPR036412">
    <property type="entry name" value="HAD-like_sf"/>
</dbReference>
<dbReference type="AlphaFoldDB" id="A0A4R9AA52"/>
<gene>
    <name evidence="4" type="ORF">E3T55_04260</name>
</gene>
<dbReference type="EMBL" id="SOHE01000017">
    <property type="protein sequence ID" value="TFD54205.1"/>
    <property type="molecule type" value="Genomic_DNA"/>
</dbReference>
<dbReference type="NCBIfam" id="TIGR01509">
    <property type="entry name" value="HAD-SF-IA-v3"/>
    <property type="match status" value="1"/>
</dbReference>
<dbReference type="SFLD" id="SFLDS00003">
    <property type="entry name" value="Haloacid_Dehalogenase"/>
    <property type="match status" value="1"/>
</dbReference>
<evidence type="ECO:0000256" key="2">
    <source>
        <dbReference type="ARBA" id="ARBA00022801"/>
    </source>
</evidence>
<dbReference type="NCBIfam" id="TIGR01549">
    <property type="entry name" value="HAD-SF-IA-v1"/>
    <property type="match status" value="1"/>
</dbReference>
<evidence type="ECO:0000313" key="4">
    <source>
        <dbReference type="EMBL" id="TFD54205.1"/>
    </source>
</evidence>
<organism evidence="4 5">
    <name type="scientific">Cryobacterium frigoriphilum</name>
    <dbReference type="NCBI Taxonomy" id="1259150"/>
    <lineage>
        <taxon>Bacteria</taxon>
        <taxon>Bacillati</taxon>
        <taxon>Actinomycetota</taxon>
        <taxon>Actinomycetes</taxon>
        <taxon>Micrococcales</taxon>
        <taxon>Microbacteriaceae</taxon>
        <taxon>Cryobacterium</taxon>
    </lineage>
</organism>
<dbReference type="PANTHER" id="PTHR46470">
    <property type="entry name" value="N-ACYLNEURAMINATE-9-PHOSPHATASE"/>
    <property type="match status" value="1"/>
</dbReference>
<dbReference type="PANTHER" id="PTHR46470:SF4">
    <property type="entry name" value="5-AMINO-6-(5-PHOSPHO-D-RIBITYLAMINO)URACIL PHOSPHATASE YIGB"/>
    <property type="match status" value="1"/>
</dbReference>
<accession>A0A4R9AA52</accession>
<dbReference type="SUPFAM" id="SSF56784">
    <property type="entry name" value="HAD-like"/>
    <property type="match status" value="1"/>
</dbReference>
<protein>
    <submittedName>
        <fullName evidence="4">HAD family hydrolase</fullName>
    </submittedName>
</protein>
<dbReference type="InterPro" id="IPR023214">
    <property type="entry name" value="HAD_sf"/>
</dbReference>
<dbReference type="Gene3D" id="1.20.120.1600">
    <property type="match status" value="1"/>
</dbReference>
<evidence type="ECO:0000256" key="3">
    <source>
        <dbReference type="ARBA" id="ARBA00022842"/>
    </source>
</evidence>
<name>A0A4R9AA52_9MICO</name>
<dbReference type="RefSeq" id="WP_134518336.1">
    <property type="nucleotide sequence ID" value="NZ_SOHE01000017.1"/>
</dbReference>
<proteinExistence type="predicted"/>
<evidence type="ECO:0000313" key="5">
    <source>
        <dbReference type="Proteomes" id="UP000297447"/>
    </source>
</evidence>
<sequence>MTGVRIVLFDLDDTLFAHRAAVSEGIMLHLDAADGAYEALSRGDSALLWDALEEEHYHSYLAGRLDFAGQRRARAHDFAAAHGVRLDESTATRFFDDYFLQYRASWQLHADALPCLDELARRLPGVRFGLITNGDPVFQGEKIRRVGLDGRFEHVIASGSLGFTKPDPRIFEHACALYGVAADAAVYVGDRLRTDAIGAATAGLTGIWLDREGASATAAVPDADRAEADRLGVLRIETLAELPPLLA</sequence>
<reference evidence="4 5" key="1">
    <citation type="submission" date="2019-03" db="EMBL/GenBank/DDBJ databases">
        <title>Genomics of glacier-inhabiting Cryobacterium strains.</title>
        <authorList>
            <person name="Liu Q."/>
            <person name="Xin Y.-H."/>
        </authorList>
    </citation>
    <scope>NUCLEOTIDE SEQUENCE [LARGE SCALE GENOMIC DNA]</scope>
    <source>
        <strain evidence="4 5">Hh14</strain>
    </source>
</reference>
<dbReference type="Gene3D" id="3.40.50.1000">
    <property type="entry name" value="HAD superfamily/HAD-like"/>
    <property type="match status" value="1"/>
</dbReference>
<evidence type="ECO:0000256" key="1">
    <source>
        <dbReference type="ARBA" id="ARBA00001946"/>
    </source>
</evidence>
<keyword evidence="3" id="KW-0460">Magnesium</keyword>
<dbReference type="PRINTS" id="PR00413">
    <property type="entry name" value="HADHALOGNASE"/>
</dbReference>
<keyword evidence="5" id="KW-1185">Reference proteome</keyword>
<dbReference type="OrthoDB" id="9810501at2"/>
<dbReference type="GO" id="GO:0016787">
    <property type="term" value="F:hydrolase activity"/>
    <property type="evidence" value="ECO:0007669"/>
    <property type="project" value="UniProtKB-KW"/>
</dbReference>
<comment type="caution">
    <text evidence="4">The sequence shown here is derived from an EMBL/GenBank/DDBJ whole genome shotgun (WGS) entry which is preliminary data.</text>
</comment>